<dbReference type="Proteomes" id="UP000230069">
    <property type="component" value="Unassembled WGS sequence"/>
</dbReference>
<evidence type="ECO:0000256" key="1">
    <source>
        <dbReference type="SAM" id="Phobius"/>
    </source>
</evidence>
<reference evidence="2 3" key="1">
    <citation type="submission" date="2017-09" db="EMBL/GenBank/DDBJ databases">
        <title>WGS assembly of Aquilegia coerulea Goldsmith.</title>
        <authorList>
            <person name="Hodges S."/>
            <person name="Kramer E."/>
            <person name="Nordborg M."/>
            <person name="Tomkins J."/>
            <person name="Borevitz J."/>
            <person name="Derieg N."/>
            <person name="Yan J."/>
            <person name="Mihaltcheva S."/>
            <person name="Hayes R.D."/>
            <person name="Rokhsar D."/>
        </authorList>
    </citation>
    <scope>NUCLEOTIDE SEQUENCE [LARGE SCALE GENOMIC DNA]</scope>
    <source>
        <strain evidence="3">cv. Goldsmith</strain>
    </source>
</reference>
<keyword evidence="1" id="KW-1133">Transmembrane helix</keyword>
<accession>A0A2G5DYW2</accession>
<keyword evidence="3" id="KW-1185">Reference proteome</keyword>
<organism evidence="2 3">
    <name type="scientific">Aquilegia coerulea</name>
    <name type="common">Rocky mountain columbine</name>
    <dbReference type="NCBI Taxonomy" id="218851"/>
    <lineage>
        <taxon>Eukaryota</taxon>
        <taxon>Viridiplantae</taxon>
        <taxon>Streptophyta</taxon>
        <taxon>Embryophyta</taxon>
        <taxon>Tracheophyta</taxon>
        <taxon>Spermatophyta</taxon>
        <taxon>Magnoliopsida</taxon>
        <taxon>Ranunculales</taxon>
        <taxon>Ranunculaceae</taxon>
        <taxon>Thalictroideae</taxon>
        <taxon>Aquilegia</taxon>
    </lineage>
</organism>
<gene>
    <name evidence="2" type="ORF">AQUCO_01400937v1</name>
</gene>
<feature type="transmembrane region" description="Helical" evidence="1">
    <location>
        <begin position="15"/>
        <end position="35"/>
    </location>
</feature>
<dbReference type="EMBL" id="KZ305031">
    <property type="protein sequence ID" value="PIA48704.1"/>
    <property type="molecule type" value="Genomic_DNA"/>
</dbReference>
<evidence type="ECO:0000313" key="2">
    <source>
        <dbReference type="EMBL" id="PIA48704.1"/>
    </source>
</evidence>
<dbReference type="AlphaFoldDB" id="A0A2G5DYW2"/>
<dbReference type="InParanoid" id="A0A2G5DYW2"/>
<keyword evidence="1" id="KW-0472">Membrane</keyword>
<keyword evidence="1" id="KW-0812">Transmembrane</keyword>
<proteinExistence type="predicted"/>
<evidence type="ECO:0000313" key="3">
    <source>
        <dbReference type="Proteomes" id="UP000230069"/>
    </source>
</evidence>
<name>A0A2G5DYW2_AQUCA</name>
<protein>
    <submittedName>
        <fullName evidence="2">Uncharacterized protein</fullName>
    </submittedName>
</protein>
<sequence length="73" mass="8284">MDSDLDTDLDKRTDITFLVFFLSLQSSLITLEFSIKQTSLSSLLRRPACLPSTKKNDRRPATAKLFFISNSNL</sequence>